<gene>
    <name evidence="2" type="ORF">H7C18_01970</name>
</gene>
<accession>A0A7X0SGR2</accession>
<organism evidence="2 3">
    <name type="scientific">Cohnella zeiphila</name>
    <dbReference type="NCBI Taxonomy" id="2761120"/>
    <lineage>
        <taxon>Bacteria</taxon>
        <taxon>Bacillati</taxon>
        <taxon>Bacillota</taxon>
        <taxon>Bacilli</taxon>
        <taxon>Bacillales</taxon>
        <taxon>Paenibacillaceae</taxon>
        <taxon>Cohnella</taxon>
    </lineage>
</organism>
<evidence type="ECO:0000259" key="1">
    <source>
        <dbReference type="Pfam" id="PF12760"/>
    </source>
</evidence>
<proteinExistence type="predicted"/>
<dbReference type="EMBL" id="JACJVO010000002">
    <property type="protein sequence ID" value="MBB6729661.1"/>
    <property type="molecule type" value="Genomic_DNA"/>
</dbReference>
<keyword evidence="3" id="KW-1185">Reference proteome</keyword>
<dbReference type="Pfam" id="PF12760">
    <property type="entry name" value="Zn_ribbon_IS1595"/>
    <property type="match status" value="1"/>
</dbReference>
<name>A0A7X0SGR2_9BACL</name>
<feature type="domain" description="Transposase zinc-ribbon" evidence="1">
    <location>
        <begin position="16"/>
        <end position="62"/>
    </location>
</feature>
<reference evidence="2 3" key="1">
    <citation type="submission" date="2020-08" db="EMBL/GenBank/DDBJ databases">
        <title>Cohnella phylogeny.</title>
        <authorList>
            <person name="Dunlap C."/>
        </authorList>
    </citation>
    <scope>NUCLEOTIDE SEQUENCE [LARGE SCALE GENOMIC DNA]</scope>
    <source>
        <strain evidence="2 3">CBP 2801</strain>
    </source>
</reference>
<evidence type="ECO:0000313" key="3">
    <source>
        <dbReference type="Proteomes" id="UP000564644"/>
    </source>
</evidence>
<sequence length="309" mass="35493">MVPLPSFAEFCRHFANEDACVQALFHSRWPEGFRCPDCRCEHYYLIRTRRLPLYECISCGRQTSLTAGTVMEKSRTALTRWFQAFYLLSQPSGISSMALSEIIGVTYKTAWHISHKIRHAMHLDEIGRLLSGNVRVEAFTYGSALFADGIQPLLIGGSFDSEGKLNHVKIEQPHPDYIDHQARFIFPSGINAFVQNHVEPEAQITQVKRMAKSHPSLLPLRLRLNLWLNDTFFGIGAKHLQAYADEFCYRLNQTFRRVSPIESLLQHCAASPALVYKELTRSRPVLPPAWLTFGSRSRWKSYHQVQWLN</sequence>
<evidence type="ECO:0000313" key="2">
    <source>
        <dbReference type="EMBL" id="MBB6729661.1"/>
    </source>
</evidence>
<dbReference type="InterPro" id="IPR024442">
    <property type="entry name" value="Transposase_Zn_ribbon"/>
</dbReference>
<comment type="caution">
    <text evidence="2">The sequence shown here is derived from an EMBL/GenBank/DDBJ whole genome shotgun (WGS) entry which is preliminary data.</text>
</comment>
<protein>
    <submittedName>
        <fullName evidence="2">Transposase</fullName>
    </submittedName>
</protein>
<dbReference type="AlphaFoldDB" id="A0A7X0SGR2"/>
<dbReference type="Proteomes" id="UP000564644">
    <property type="component" value="Unassembled WGS sequence"/>
</dbReference>